<evidence type="ECO:0000256" key="1">
    <source>
        <dbReference type="SAM" id="Coils"/>
    </source>
</evidence>
<dbReference type="SMART" id="SM00498">
    <property type="entry name" value="FH2"/>
    <property type="match status" value="1"/>
</dbReference>
<name>A0A6J2UQ96_CHACN</name>
<dbReference type="PROSITE" id="PS51444">
    <property type="entry name" value="FH2"/>
    <property type="match status" value="1"/>
</dbReference>
<dbReference type="InParanoid" id="A0A6J2UQ96"/>
<dbReference type="InterPro" id="IPR015425">
    <property type="entry name" value="FH2_Formin"/>
</dbReference>
<feature type="region of interest" description="Disordered" evidence="2">
    <location>
        <begin position="558"/>
        <end position="603"/>
    </location>
</feature>
<feature type="compositionally biased region" description="Low complexity" evidence="2">
    <location>
        <begin position="995"/>
        <end position="1028"/>
    </location>
</feature>
<proteinExistence type="predicted"/>
<dbReference type="FunCoup" id="A0A6J2UQ96">
    <property type="interactions" value="1"/>
</dbReference>
<dbReference type="Gene3D" id="1.20.58.2220">
    <property type="entry name" value="Formin, FH2 domain"/>
    <property type="match status" value="1"/>
</dbReference>
<feature type="coiled-coil region" evidence="1">
    <location>
        <begin position="440"/>
        <end position="467"/>
    </location>
</feature>
<evidence type="ECO:0000313" key="5">
    <source>
        <dbReference type="RefSeq" id="XP_030621447.1"/>
    </source>
</evidence>
<dbReference type="PANTHER" id="PTHR46345:SF10">
    <property type="entry name" value="FORMIN-J"/>
    <property type="match status" value="1"/>
</dbReference>
<keyword evidence="1" id="KW-0175">Coiled coil</keyword>
<dbReference type="CTD" id="569206"/>
<feature type="region of interest" description="Disordered" evidence="2">
    <location>
        <begin position="92"/>
        <end position="118"/>
    </location>
</feature>
<evidence type="ECO:0000259" key="3">
    <source>
        <dbReference type="PROSITE" id="PS51444"/>
    </source>
</evidence>
<feature type="region of interest" description="Disordered" evidence="2">
    <location>
        <begin position="814"/>
        <end position="1045"/>
    </location>
</feature>
<protein>
    <submittedName>
        <fullName evidence="5">FH2 domain-containing protein 1</fullName>
    </submittedName>
</protein>
<dbReference type="GeneID" id="115805107"/>
<dbReference type="PANTHER" id="PTHR46345">
    <property type="entry name" value="INVERTED FORMIN-2"/>
    <property type="match status" value="1"/>
</dbReference>
<dbReference type="SUPFAM" id="SSF101447">
    <property type="entry name" value="Formin homology 2 domain (FH2 domain)"/>
    <property type="match status" value="1"/>
</dbReference>
<feature type="region of interest" description="Disordered" evidence="2">
    <location>
        <begin position="645"/>
        <end position="671"/>
    </location>
</feature>
<dbReference type="Pfam" id="PF02181">
    <property type="entry name" value="FH2"/>
    <property type="match status" value="1"/>
</dbReference>
<sequence>MGTGFFRVIVTGPSEPSVLSKAIAATKSNGRDRGKLVGLCIVSNRGLRLLLHGDRPISVHISLSVKAKESWRSVGGALSVGPCGSVSEVTAMDAVPVPPPPTPPPPPPPPPPPTASMTRLDSVRRQKLRNLNWERIPKERVEGRKSVWSGAAAGDDDFPIDLHSLDELFGQKESETRLDRTSGFRRSLLRCRSPQEASVDKISLLDSKRSMNVGIFLRQFKTPAKEIVEDIRQGAGERYGAERLTELCKLLPDSEEEARMKRFNGDQSLLGEPDLFLLLLVNVPSFRLRLEAMILQQEFDPAVTSLCVAARCLREAARELLSCQELHSILRLVLKAGNYMNAGGYAGNAAGFRIASLLKLADTKANKPGMNLLHFVAMEAVKKDVSLLSFPNQLTHLGPASRLSEESVLEDLSRLHSRVASLRNSVQTEPEIQQHTRPFLKVAEERLKEAEDEVENLRKTSQALVEFFCEDDSSFKLEEACRIFHGFCLRFQKAVRENSDRELKEQRRVERERENVMKRRSLAVCVGVELDGEPDDLERTLERNLSCTWSRRSLRRHSQHFNPEGRNSQNLSTEGRKTFRPFNTEERNSFNLDGSEEKNSPRQHLNLEGFGRQSTLSRQSLNAETTNTTGFLRGLHTDTTLSQQELTTDSTSGHAIITPSSIKYNPGRASPRDTFLPLTPSNVSLCNQQQETTGASQHAGLSPNGVLRTETLVQETSQSASPIETDAPAPVVEQAEPGPLQLLSERGVTPQTCTEMANRPGGETWLSSCLSESAPQLAQEAGAASPDRECNFPRVGETVECHTLVRGLRSYENLTPSAPRSASNHCSKWKKEREAEERDGASSPHTKEDPRSGKTPTRGPKRTLVPRSGPSSSTSALKVRPKVELLPADGPSNPRATSLTPPRTSSLRSSPITRPTSVQNELKRSSSVREKTQTQPDQTVKQNRRPAERTVAEREKATAVREPFVRGSTLRVSKRLAPNPESQIPSQPRPVASPTATTAKTIRTTVINAAKAKTAKGSESASSKSSGTRIPGSRMPRPAAQRTWR</sequence>
<feature type="domain" description="FH2" evidence="3">
    <location>
        <begin position="118"/>
        <end position="517"/>
    </location>
</feature>
<dbReference type="Proteomes" id="UP000504632">
    <property type="component" value="Chromosome 2"/>
</dbReference>
<feature type="compositionally biased region" description="Basic and acidic residues" evidence="2">
    <location>
        <begin position="945"/>
        <end position="959"/>
    </location>
</feature>
<keyword evidence="4" id="KW-1185">Reference proteome</keyword>
<organism evidence="4 5">
    <name type="scientific">Chanos chanos</name>
    <name type="common">Milkfish</name>
    <name type="synonym">Mugil chanos</name>
    <dbReference type="NCBI Taxonomy" id="29144"/>
    <lineage>
        <taxon>Eukaryota</taxon>
        <taxon>Metazoa</taxon>
        <taxon>Chordata</taxon>
        <taxon>Craniata</taxon>
        <taxon>Vertebrata</taxon>
        <taxon>Euteleostomi</taxon>
        <taxon>Actinopterygii</taxon>
        <taxon>Neopterygii</taxon>
        <taxon>Teleostei</taxon>
        <taxon>Ostariophysi</taxon>
        <taxon>Gonorynchiformes</taxon>
        <taxon>Chanidae</taxon>
        <taxon>Chanos</taxon>
    </lineage>
</organism>
<dbReference type="OrthoDB" id="26518at2759"/>
<feature type="compositionally biased region" description="Pro residues" evidence="2">
    <location>
        <begin position="96"/>
        <end position="114"/>
    </location>
</feature>
<feature type="compositionally biased region" description="Polar residues" evidence="2">
    <location>
        <begin position="814"/>
        <end position="826"/>
    </location>
</feature>
<evidence type="ECO:0000313" key="4">
    <source>
        <dbReference type="Proteomes" id="UP000504632"/>
    </source>
</evidence>
<accession>A0A6J2UQ96</accession>
<reference evidence="5" key="1">
    <citation type="submission" date="2025-08" db="UniProtKB">
        <authorList>
            <consortium name="RefSeq"/>
        </authorList>
    </citation>
    <scope>IDENTIFICATION</scope>
</reference>
<feature type="compositionally biased region" description="Low complexity" evidence="2">
    <location>
        <begin position="894"/>
        <end position="917"/>
    </location>
</feature>
<gene>
    <name evidence="5" type="primary">fhdc2</name>
</gene>
<feature type="compositionally biased region" description="Polar residues" evidence="2">
    <location>
        <begin position="645"/>
        <end position="663"/>
    </location>
</feature>
<dbReference type="AlphaFoldDB" id="A0A6J2UQ96"/>
<feature type="compositionally biased region" description="Basic and acidic residues" evidence="2">
    <location>
        <begin position="829"/>
        <end position="852"/>
    </location>
</feature>
<dbReference type="RefSeq" id="XP_030621447.1">
    <property type="nucleotide sequence ID" value="XM_030765587.1"/>
</dbReference>
<dbReference type="InterPro" id="IPR042201">
    <property type="entry name" value="FH2_Formin_sf"/>
</dbReference>
<feature type="compositionally biased region" description="Basic and acidic residues" evidence="2">
    <location>
        <begin position="921"/>
        <end position="932"/>
    </location>
</feature>
<evidence type="ECO:0000256" key="2">
    <source>
        <dbReference type="SAM" id="MobiDB-lite"/>
    </source>
</evidence>